<feature type="signal peptide" evidence="1">
    <location>
        <begin position="1"/>
        <end position="25"/>
    </location>
</feature>
<sequence length="201" mass="22996">MLGMCRPAGISLILVLVACQQSASGESGHEWRKQDLDFKGLNVTVKFFKDMPKAEREKWWGYTDKAMKLHDATFNSVLKNRIPQYLYIKYVYNNKNAMADTYKTRFKDVDVLLQKQGNGDAYKLMFKDDKFTCALVFLVKDGAVDIRRPPEITGMCVPVNFGKGEIWGKVVEDVESYKDILLGVLKKALKRSVEKSKHSKQ</sequence>
<gene>
    <name evidence="2" type="ORF">GE061_004323</name>
</gene>
<comment type="caution">
    <text evidence="2">The sequence shown here is derived from an EMBL/GenBank/DDBJ whole genome shotgun (WGS) entry which is preliminary data.</text>
</comment>
<evidence type="ECO:0000256" key="1">
    <source>
        <dbReference type="SAM" id="SignalP"/>
    </source>
</evidence>
<feature type="chain" id="PRO_5035926935" evidence="1">
    <location>
        <begin position="26"/>
        <end position="201"/>
    </location>
</feature>
<protein>
    <submittedName>
        <fullName evidence="2">Uncharacterized protein</fullName>
    </submittedName>
</protein>
<dbReference type="PROSITE" id="PS51257">
    <property type="entry name" value="PROKAR_LIPOPROTEIN"/>
    <property type="match status" value="1"/>
</dbReference>
<dbReference type="EMBL" id="WIXP02000012">
    <property type="protein sequence ID" value="KAF6201927.1"/>
    <property type="molecule type" value="Genomic_DNA"/>
</dbReference>
<keyword evidence="1" id="KW-0732">Signal</keyword>
<name>A0A8S9WYY9_APOLU</name>
<organism evidence="2 3">
    <name type="scientific">Apolygus lucorum</name>
    <name type="common">Small green plant bug</name>
    <name type="synonym">Lygocoris lucorum</name>
    <dbReference type="NCBI Taxonomy" id="248454"/>
    <lineage>
        <taxon>Eukaryota</taxon>
        <taxon>Metazoa</taxon>
        <taxon>Ecdysozoa</taxon>
        <taxon>Arthropoda</taxon>
        <taxon>Hexapoda</taxon>
        <taxon>Insecta</taxon>
        <taxon>Pterygota</taxon>
        <taxon>Neoptera</taxon>
        <taxon>Paraneoptera</taxon>
        <taxon>Hemiptera</taxon>
        <taxon>Heteroptera</taxon>
        <taxon>Panheteroptera</taxon>
        <taxon>Cimicomorpha</taxon>
        <taxon>Miridae</taxon>
        <taxon>Mirini</taxon>
        <taxon>Apolygus</taxon>
    </lineage>
</organism>
<dbReference type="AlphaFoldDB" id="A0A8S9WYY9"/>
<evidence type="ECO:0000313" key="3">
    <source>
        <dbReference type="Proteomes" id="UP000466442"/>
    </source>
</evidence>
<proteinExistence type="predicted"/>
<dbReference type="Proteomes" id="UP000466442">
    <property type="component" value="Linkage Group LG12"/>
</dbReference>
<reference evidence="2" key="1">
    <citation type="journal article" date="2021" name="Mol. Ecol. Resour.">
        <title>Apolygus lucorum genome provides insights into omnivorousness and mesophyll feeding.</title>
        <authorList>
            <person name="Liu Y."/>
            <person name="Liu H."/>
            <person name="Wang H."/>
            <person name="Huang T."/>
            <person name="Liu B."/>
            <person name="Yang B."/>
            <person name="Yin L."/>
            <person name="Li B."/>
            <person name="Zhang Y."/>
            <person name="Zhang S."/>
            <person name="Jiang F."/>
            <person name="Zhang X."/>
            <person name="Ren Y."/>
            <person name="Wang B."/>
            <person name="Wang S."/>
            <person name="Lu Y."/>
            <person name="Wu K."/>
            <person name="Fan W."/>
            <person name="Wang G."/>
        </authorList>
    </citation>
    <scope>NUCLEOTIDE SEQUENCE</scope>
    <source>
        <strain evidence="2">12Hb</strain>
    </source>
</reference>
<accession>A0A8S9WYY9</accession>
<keyword evidence="3" id="KW-1185">Reference proteome</keyword>
<evidence type="ECO:0000313" key="2">
    <source>
        <dbReference type="EMBL" id="KAF6201927.1"/>
    </source>
</evidence>